<feature type="region of interest" description="Disordered" evidence="2">
    <location>
        <begin position="199"/>
        <end position="244"/>
    </location>
</feature>
<feature type="chain" id="PRO_5025479651" evidence="3">
    <location>
        <begin position="18"/>
        <end position="244"/>
    </location>
</feature>
<dbReference type="GO" id="GO:0062129">
    <property type="term" value="C:chitin-based extracellular matrix"/>
    <property type="evidence" value="ECO:0007669"/>
    <property type="project" value="TreeGrafter"/>
</dbReference>
<dbReference type="PANTHER" id="PTHR10380:SF196">
    <property type="entry name" value="CUTICULAR PROTEIN 72EA"/>
    <property type="match status" value="1"/>
</dbReference>
<keyword evidence="1" id="KW-0193">Cuticle</keyword>
<name>A0A6B2E6P1_9DIPT</name>
<evidence type="ECO:0000256" key="3">
    <source>
        <dbReference type="SAM" id="SignalP"/>
    </source>
</evidence>
<organism evidence="4">
    <name type="scientific">Phlebotomus kandelakii</name>
    <dbReference type="NCBI Taxonomy" id="1109342"/>
    <lineage>
        <taxon>Eukaryota</taxon>
        <taxon>Metazoa</taxon>
        <taxon>Ecdysozoa</taxon>
        <taxon>Arthropoda</taxon>
        <taxon>Hexapoda</taxon>
        <taxon>Insecta</taxon>
        <taxon>Pterygota</taxon>
        <taxon>Neoptera</taxon>
        <taxon>Endopterygota</taxon>
        <taxon>Diptera</taxon>
        <taxon>Nematocera</taxon>
        <taxon>Psychodoidea</taxon>
        <taxon>Psychodidae</taxon>
        <taxon>Phlebotomus</taxon>
        <taxon>Larroussius</taxon>
    </lineage>
</organism>
<evidence type="ECO:0000256" key="2">
    <source>
        <dbReference type="SAM" id="MobiDB-lite"/>
    </source>
</evidence>
<dbReference type="InterPro" id="IPR000618">
    <property type="entry name" value="Insect_cuticle"/>
</dbReference>
<keyword evidence="3" id="KW-0732">Signal</keyword>
<reference evidence="4" key="1">
    <citation type="submission" date="2019-10" db="EMBL/GenBank/DDBJ databases">
        <title>Short sand fly seasons in Tbilisi, Georgia, hinder development of host immunity to saliva of the visceral leishmaniasis vector Phlebotomus kandelakii.</title>
        <authorList>
            <person name="Oliveira F."/>
            <person name="Giorgobiani E."/>
            <person name="Guimaraes-Costa A.B."/>
            <person name="Abdeladhim M."/>
            <person name="Oristian J."/>
            <person name="Tskhvaradze L."/>
            <person name="Tsertsvadze N."/>
            <person name="Zakalashvili M."/>
            <person name="Valenzuela J.G."/>
            <person name="Kamhawi S."/>
        </authorList>
    </citation>
    <scope>NUCLEOTIDE SEQUENCE</scope>
    <source>
        <strain evidence="4">Wild-capture in Tbilisi</strain>
        <tissue evidence="4">Salivary glands</tissue>
    </source>
</reference>
<evidence type="ECO:0000256" key="1">
    <source>
        <dbReference type="PROSITE-ProRule" id="PRU00497"/>
    </source>
</evidence>
<feature type="compositionally biased region" description="Basic and acidic residues" evidence="2">
    <location>
        <begin position="221"/>
        <end position="236"/>
    </location>
</feature>
<dbReference type="InterPro" id="IPR050468">
    <property type="entry name" value="Cuticle_Struct_Prot"/>
</dbReference>
<dbReference type="PANTHER" id="PTHR10380">
    <property type="entry name" value="CUTICLE PROTEIN"/>
    <property type="match status" value="1"/>
</dbReference>
<dbReference type="GO" id="GO:0008010">
    <property type="term" value="F:structural constituent of chitin-based larval cuticle"/>
    <property type="evidence" value="ECO:0007669"/>
    <property type="project" value="TreeGrafter"/>
</dbReference>
<dbReference type="AlphaFoldDB" id="A0A6B2E6P1"/>
<feature type="region of interest" description="Disordered" evidence="2">
    <location>
        <begin position="51"/>
        <end position="95"/>
    </location>
</feature>
<dbReference type="Pfam" id="PF00379">
    <property type="entry name" value="Chitin_bind_4"/>
    <property type="match status" value="1"/>
</dbReference>
<protein>
    <submittedName>
        <fullName evidence="4">Putative cuticle protein 6</fullName>
    </submittedName>
</protein>
<sequence>MKAVLILVTLALSTLDAATIYYTPPYSYVLNNPYSLTYPYYTTNHGVVLSYGPPQDGATKHHRPGHEGQDTNNGHREPEEDDRPNGPEPTTPSPSLPILYHWSPYSIIPSQIAVPSASQYHSQDQLGQYHYGYANQHSSKTELKTVDGVTRGAYSYLDSNGKLQSVNYVSDGLGFRVAATNLPKPSPIADSPEIAAARQEHLQAHREAIDRLSAAQQSNTGDRHSEDREQPQEMEQRNSNGHNE</sequence>
<feature type="signal peptide" evidence="3">
    <location>
        <begin position="1"/>
        <end position="17"/>
    </location>
</feature>
<accession>A0A6B2E6P1</accession>
<evidence type="ECO:0000313" key="4">
    <source>
        <dbReference type="EMBL" id="NBJ58881.1"/>
    </source>
</evidence>
<dbReference type="EMBL" id="GIFK01001178">
    <property type="protein sequence ID" value="NBJ58881.1"/>
    <property type="molecule type" value="Transcribed_RNA"/>
</dbReference>
<dbReference type="PROSITE" id="PS51155">
    <property type="entry name" value="CHIT_BIND_RR_2"/>
    <property type="match status" value="1"/>
</dbReference>
<feature type="compositionally biased region" description="Basic and acidic residues" evidence="2">
    <location>
        <begin position="199"/>
        <end position="210"/>
    </location>
</feature>
<feature type="compositionally biased region" description="Basic and acidic residues" evidence="2">
    <location>
        <begin position="65"/>
        <end position="78"/>
    </location>
</feature>
<feature type="compositionally biased region" description="Pro residues" evidence="2">
    <location>
        <begin position="86"/>
        <end position="95"/>
    </location>
</feature>
<proteinExistence type="predicted"/>